<evidence type="ECO:0000313" key="2">
    <source>
        <dbReference type="EMBL" id="OWF37789.1"/>
    </source>
</evidence>
<reference evidence="2 3" key="1">
    <citation type="journal article" date="2017" name="Nat. Ecol. Evol.">
        <title>Scallop genome provides insights into evolution of bilaterian karyotype and development.</title>
        <authorList>
            <person name="Wang S."/>
            <person name="Zhang J."/>
            <person name="Jiao W."/>
            <person name="Li J."/>
            <person name="Xun X."/>
            <person name="Sun Y."/>
            <person name="Guo X."/>
            <person name="Huan P."/>
            <person name="Dong B."/>
            <person name="Zhang L."/>
            <person name="Hu X."/>
            <person name="Sun X."/>
            <person name="Wang J."/>
            <person name="Zhao C."/>
            <person name="Wang Y."/>
            <person name="Wang D."/>
            <person name="Huang X."/>
            <person name="Wang R."/>
            <person name="Lv J."/>
            <person name="Li Y."/>
            <person name="Zhang Z."/>
            <person name="Liu B."/>
            <person name="Lu W."/>
            <person name="Hui Y."/>
            <person name="Liang J."/>
            <person name="Zhou Z."/>
            <person name="Hou R."/>
            <person name="Li X."/>
            <person name="Liu Y."/>
            <person name="Li H."/>
            <person name="Ning X."/>
            <person name="Lin Y."/>
            <person name="Zhao L."/>
            <person name="Xing Q."/>
            <person name="Dou J."/>
            <person name="Li Y."/>
            <person name="Mao J."/>
            <person name="Guo H."/>
            <person name="Dou H."/>
            <person name="Li T."/>
            <person name="Mu C."/>
            <person name="Jiang W."/>
            <person name="Fu Q."/>
            <person name="Fu X."/>
            <person name="Miao Y."/>
            <person name="Liu J."/>
            <person name="Yu Q."/>
            <person name="Li R."/>
            <person name="Liao H."/>
            <person name="Li X."/>
            <person name="Kong Y."/>
            <person name="Jiang Z."/>
            <person name="Chourrout D."/>
            <person name="Li R."/>
            <person name="Bao Z."/>
        </authorList>
    </citation>
    <scope>NUCLEOTIDE SEQUENCE [LARGE SCALE GENOMIC DNA]</scope>
    <source>
        <strain evidence="2 3">PY_sf001</strain>
    </source>
</reference>
<evidence type="ECO:0000256" key="1">
    <source>
        <dbReference type="SAM" id="SignalP"/>
    </source>
</evidence>
<protein>
    <submittedName>
        <fullName evidence="2">Uncharacterized protein</fullName>
    </submittedName>
</protein>
<name>A0A210PMS0_MIZYE</name>
<accession>A0A210PMS0</accession>
<feature type="chain" id="PRO_5012216756" evidence="1">
    <location>
        <begin position="20"/>
        <end position="160"/>
    </location>
</feature>
<keyword evidence="1" id="KW-0732">Signal</keyword>
<keyword evidence="3" id="KW-1185">Reference proteome</keyword>
<feature type="signal peptide" evidence="1">
    <location>
        <begin position="1"/>
        <end position="19"/>
    </location>
</feature>
<proteinExistence type="predicted"/>
<dbReference type="Proteomes" id="UP000242188">
    <property type="component" value="Unassembled WGS sequence"/>
</dbReference>
<gene>
    <name evidence="2" type="ORF">KP79_PYT15644</name>
</gene>
<comment type="caution">
    <text evidence="2">The sequence shown here is derived from an EMBL/GenBank/DDBJ whole genome shotgun (WGS) entry which is preliminary data.</text>
</comment>
<evidence type="ECO:0000313" key="3">
    <source>
        <dbReference type="Proteomes" id="UP000242188"/>
    </source>
</evidence>
<dbReference type="EMBL" id="NEDP02005580">
    <property type="protein sequence ID" value="OWF37789.1"/>
    <property type="molecule type" value="Genomic_DNA"/>
</dbReference>
<organism evidence="2 3">
    <name type="scientific">Mizuhopecten yessoensis</name>
    <name type="common">Japanese scallop</name>
    <name type="synonym">Patinopecten yessoensis</name>
    <dbReference type="NCBI Taxonomy" id="6573"/>
    <lineage>
        <taxon>Eukaryota</taxon>
        <taxon>Metazoa</taxon>
        <taxon>Spiralia</taxon>
        <taxon>Lophotrochozoa</taxon>
        <taxon>Mollusca</taxon>
        <taxon>Bivalvia</taxon>
        <taxon>Autobranchia</taxon>
        <taxon>Pteriomorphia</taxon>
        <taxon>Pectinida</taxon>
        <taxon>Pectinoidea</taxon>
        <taxon>Pectinidae</taxon>
        <taxon>Mizuhopecten</taxon>
    </lineage>
</organism>
<sequence>MNGLTLAVIVTVCVGVTFATSYRPTYPTQDDDWDLYPQGSVGSGGLVPGFRGSVRNSFVGNVYPRYVRNGYHGVGQVGNSFVRSGLSGVLGHQASVLYPTQHQQVHVKYPTTGRRYKRSTGTYRSYRYDSSVRYPGLYPRYPQFPRRYPGYPTYPTVRQY</sequence>
<dbReference type="AlphaFoldDB" id="A0A210PMS0"/>